<keyword evidence="2" id="KW-1133">Transmembrane helix</keyword>
<name>A0A016VKK2_9BILA</name>
<evidence type="ECO:0000256" key="1">
    <source>
        <dbReference type="SAM" id="MobiDB-lite"/>
    </source>
</evidence>
<dbReference type="PANTHER" id="PTHR28635">
    <property type="entry name" value="TRANSMEMBRANE INNER EAR EXPRESSED PROTEIN"/>
    <property type="match status" value="1"/>
</dbReference>
<dbReference type="AlphaFoldDB" id="A0A016VKK2"/>
<keyword evidence="2" id="KW-0812">Transmembrane</keyword>
<feature type="region of interest" description="Disordered" evidence="1">
    <location>
        <begin position="151"/>
        <end position="186"/>
    </location>
</feature>
<protein>
    <submittedName>
        <fullName evidence="3">Uncharacterized protein</fullName>
    </submittedName>
</protein>
<accession>A0A016VKK2</accession>
<comment type="caution">
    <text evidence="3">The sequence shown here is derived from an EMBL/GenBank/DDBJ whole genome shotgun (WGS) entry which is preliminary data.</text>
</comment>
<evidence type="ECO:0000313" key="4">
    <source>
        <dbReference type="Proteomes" id="UP000024635"/>
    </source>
</evidence>
<dbReference type="OrthoDB" id="6154284at2759"/>
<proteinExistence type="predicted"/>
<evidence type="ECO:0000313" key="3">
    <source>
        <dbReference type="EMBL" id="EYC27303.1"/>
    </source>
</evidence>
<feature type="transmembrane region" description="Helical" evidence="2">
    <location>
        <begin position="89"/>
        <end position="111"/>
    </location>
</feature>
<dbReference type="PANTHER" id="PTHR28635:SF1">
    <property type="entry name" value="TRANSMEMBRANE INNER EAR EXPRESSED PROTEIN"/>
    <property type="match status" value="1"/>
</dbReference>
<dbReference type="InterPro" id="IPR032006">
    <property type="entry name" value="TMIE"/>
</dbReference>
<sequence>MQMHSEPPCKGQFHVIFTYSGRRCRRYFAPMAVTTWLRTTDALGERSKRRLSDFTQRNWSNEHSEAPMVLDTQNQLSALDQHVAPGLRLWMLIALVSGVLLIMVVLVCCFMRIRIPRTKRQIDLIAAKRKMRNKSAKTVHADERAQAIVMNSMRPKSSTAQKPSIAEQPMDEQPLVHKGSKQHTEV</sequence>
<keyword evidence="2" id="KW-0472">Membrane</keyword>
<organism evidence="3 4">
    <name type="scientific">Ancylostoma ceylanicum</name>
    <dbReference type="NCBI Taxonomy" id="53326"/>
    <lineage>
        <taxon>Eukaryota</taxon>
        <taxon>Metazoa</taxon>
        <taxon>Ecdysozoa</taxon>
        <taxon>Nematoda</taxon>
        <taxon>Chromadorea</taxon>
        <taxon>Rhabditida</taxon>
        <taxon>Rhabditina</taxon>
        <taxon>Rhabditomorpha</taxon>
        <taxon>Strongyloidea</taxon>
        <taxon>Ancylostomatidae</taxon>
        <taxon>Ancylostomatinae</taxon>
        <taxon>Ancylostoma</taxon>
    </lineage>
</organism>
<dbReference type="EMBL" id="JARK01001345">
    <property type="protein sequence ID" value="EYC27303.1"/>
    <property type="molecule type" value="Genomic_DNA"/>
</dbReference>
<gene>
    <name evidence="3" type="primary">Acey_s0009.g641</name>
    <name evidence="3" type="synonym">Acey-Y39A1C.1</name>
    <name evidence="3" type="ORF">Y032_0009g641</name>
</gene>
<reference evidence="4" key="1">
    <citation type="journal article" date="2015" name="Nat. Genet.">
        <title>The genome and transcriptome of the zoonotic hookworm Ancylostoma ceylanicum identify infection-specific gene families.</title>
        <authorList>
            <person name="Schwarz E.M."/>
            <person name="Hu Y."/>
            <person name="Antoshechkin I."/>
            <person name="Miller M.M."/>
            <person name="Sternberg P.W."/>
            <person name="Aroian R.V."/>
        </authorList>
    </citation>
    <scope>NUCLEOTIDE SEQUENCE</scope>
    <source>
        <strain evidence="4">HY135</strain>
    </source>
</reference>
<dbReference type="Pfam" id="PF16038">
    <property type="entry name" value="TMIE"/>
    <property type="match status" value="1"/>
</dbReference>
<keyword evidence="4" id="KW-1185">Reference proteome</keyword>
<dbReference type="STRING" id="53326.A0A016VKK2"/>
<dbReference type="Proteomes" id="UP000024635">
    <property type="component" value="Unassembled WGS sequence"/>
</dbReference>
<evidence type="ECO:0000256" key="2">
    <source>
        <dbReference type="SAM" id="Phobius"/>
    </source>
</evidence>